<dbReference type="PANTHER" id="PTHR43081">
    <property type="entry name" value="ADENYLATE CYCLASE, TERMINAL-DIFFERENTIATION SPECIFIC-RELATED"/>
    <property type="match status" value="1"/>
</dbReference>
<evidence type="ECO:0000259" key="2">
    <source>
        <dbReference type="PROSITE" id="PS50125"/>
    </source>
</evidence>
<reference evidence="3" key="1">
    <citation type="submission" date="2018-05" db="EMBL/GenBank/DDBJ databases">
        <authorList>
            <person name="Lanie J.A."/>
            <person name="Ng W.-L."/>
            <person name="Kazmierczak K.M."/>
            <person name="Andrzejewski T.M."/>
            <person name="Davidsen T.M."/>
            <person name="Wayne K.J."/>
            <person name="Tettelin H."/>
            <person name="Glass J.I."/>
            <person name="Rusch D."/>
            <person name="Podicherti R."/>
            <person name="Tsui H.-C.T."/>
            <person name="Winkler M.E."/>
        </authorList>
    </citation>
    <scope>NUCLEOTIDE SEQUENCE</scope>
</reference>
<dbReference type="EMBL" id="UINC01202157">
    <property type="protein sequence ID" value="SVE21825.1"/>
    <property type="molecule type" value="Genomic_DNA"/>
</dbReference>
<name>A0A383BR72_9ZZZZ</name>
<dbReference type="CDD" id="cd07302">
    <property type="entry name" value="CHD"/>
    <property type="match status" value="1"/>
</dbReference>
<gene>
    <name evidence="3" type="ORF">METZ01_LOCUS474679</name>
</gene>
<dbReference type="PANTHER" id="PTHR43081:SF19">
    <property type="entry name" value="PH-SENSITIVE ADENYLATE CYCLASE RV1264"/>
    <property type="match status" value="1"/>
</dbReference>
<proteinExistence type="predicted"/>
<dbReference type="AlphaFoldDB" id="A0A383BR72"/>
<feature type="compositionally biased region" description="Basic and acidic residues" evidence="1">
    <location>
        <begin position="141"/>
        <end position="159"/>
    </location>
</feature>
<accession>A0A383BR72</accession>
<dbReference type="InterPro" id="IPR001054">
    <property type="entry name" value="A/G_cyclase"/>
</dbReference>
<evidence type="ECO:0000313" key="3">
    <source>
        <dbReference type="EMBL" id="SVE21825.1"/>
    </source>
</evidence>
<organism evidence="3">
    <name type="scientific">marine metagenome</name>
    <dbReference type="NCBI Taxonomy" id="408172"/>
    <lineage>
        <taxon>unclassified sequences</taxon>
        <taxon>metagenomes</taxon>
        <taxon>ecological metagenomes</taxon>
    </lineage>
</organism>
<dbReference type="SUPFAM" id="SSF55073">
    <property type="entry name" value="Nucleotide cyclase"/>
    <property type="match status" value="1"/>
</dbReference>
<dbReference type="InterPro" id="IPR029787">
    <property type="entry name" value="Nucleotide_cyclase"/>
</dbReference>
<dbReference type="GO" id="GO:0035556">
    <property type="term" value="P:intracellular signal transduction"/>
    <property type="evidence" value="ECO:0007669"/>
    <property type="project" value="InterPro"/>
</dbReference>
<protein>
    <recommendedName>
        <fullName evidence="2">Guanylate cyclase domain-containing protein</fullName>
    </recommendedName>
</protein>
<feature type="domain" description="Guanylate cyclase" evidence="2">
    <location>
        <begin position="1"/>
        <end position="71"/>
    </location>
</feature>
<feature type="region of interest" description="Disordered" evidence="1">
    <location>
        <begin position="125"/>
        <end position="159"/>
    </location>
</feature>
<evidence type="ECO:0000256" key="1">
    <source>
        <dbReference type="SAM" id="MobiDB-lite"/>
    </source>
</evidence>
<dbReference type="PROSITE" id="PS50125">
    <property type="entry name" value="GUANYLATE_CYCLASE_2"/>
    <property type="match status" value="1"/>
</dbReference>
<feature type="non-terminal residue" evidence="3">
    <location>
        <position position="244"/>
    </location>
</feature>
<dbReference type="GO" id="GO:0006171">
    <property type="term" value="P:cAMP biosynthetic process"/>
    <property type="evidence" value="ECO:0007669"/>
    <property type="project" value="TreeGrafter"/>
</dbReference>
<dbReference type="InterPro" id="IPR050697">
    <property type="entry name" value="Adenylyl/Guanylyl_Cyclase_3/4"/>
</dbReference>
<feature type="non-terminal residue" evidence="3">
    <location>
        <position position="1"/>
    </location>
</feature>
<dbReference type="Gene3D" id="3.30.70.1230">
    <property type="entry name" value="Nucleotide cyclase"/>
    <property type="match status" value="1"/>
</dbReference>
<sequence length="244" mass="26926">KQSGDGYLIEFSSAVDAVRCGIKVQKTISEFNSNKDEYENIILRIGIHLGDILIRDNDIFGDGVNIASRIESLAEPGGICISQTVYDQIKNKVEIQTVDLGEKELKNITDKISIYKVLLEAQDTSKENKEVNNETDDPEASIDKEETSEQKDTDKSFDIPKKVVINEGNEKVDINIDKDGKEVTINIEKKEPKDSHSKKKEQVKIGLGGIHVKDGDDEITIGPGGIKVKEKDGDDVEIGLSGIK</sequence>
<dbReference type="Pfam" id="PF00211">
    <property type="entry name" value="Guanylate_cyc"/>
    <property type="match status" value="1"/>
</dbReference>